<gene>
    <name evidence="4" type="ORF">ATB95_11270</name>
</gene>
<organism evidence="4 5">
    <name type="scientific">Elizabethkingia miricola</name>
    <name type="common">Chryseobacterium miricola</name>
    <dbReference type="NCBI Taxonomy" id="172045"/>
    <lineage>
        <taxon>Bacteria</taxon>
        <taxon>Pseudomonadati</taxon>
        <taxon>Bacteroidota</taxon>
        <taxon>Flavobacteriia</taxon>
        <taxon>Flavobacteriales</taxon>
        <taxon>Weeksellaceae</taxon>
        <taxon>Elizabethkingia</taxon>
    </lineage>
</organism>
<dbReference type="Pfam" id="PF00535">
    <property type="entry name" value="Glycos_transf_2"/>
    <property type="match status" value="1"/>
</dbReference>
<dbReference type="GO" id="GO:0016758">
    <property type="term" value="F:hexosyltransferase activity"/>
    <property type="evidence" value="ECO:0007669"/>
    <property type="project" value="UniProtKB-ARBA"/>
</dbReference>
<evidence type="ECO:0000256" key="2">
    <source>
        <dbReference type="ARBA" id="ARBA00022679"/>
    </source>
</evidence>
<evidence type="ECO:0000256" key="1">
    <source>
        <dbReference type="ARBA" id="ARBA00022676"/>
    </source>
</evidence>
<feature type="domain" description="Glycosyltransferase 2-like" evidence="3">
    <location>
        <begin position="8"/>
        <end position="166"/>
    </location>
</feature>
<evidence type="ECO:0000313" key="4">
    <source>
        <dbReference type="EMBL" id="KUY16960.1"/>
    </source>
</evidence>
<dbReference type="PANTHER" id="PTHR22916:SF51">
    <property type="entry name" value="GLYCOSYLTRANSFERASE EPSH-RELATED"/>
    <property type="match status" value="1"/>
</dbReference>
<dbReference type="EMBL" id="LNOI01000004">
    <property type="protein sequence ID" value="KUY16960.1"/>
    <property type="molecule type" value="Genomic_DNA"/>
</dbReference>
<dbReference type="CDD" id="cd00761">
    <property type="entry name" value="Glyco_tranf_GTA_type"/>
    <property type="match status" value="1"/>
</dbReference>
<reference evidence="4 5" key="1">
    <citation type="submission" date="2015-11" db="EMBL/GenBank/DDBJ databases">
        <authorList>
            <person name="Nicholson A.C."/>
            <person name="Humrighouse B.W."/>
            <person name="Graziano J."/>
            <person name="Lasker B."/>
            <person name="Whitney A.M."/>
            <person name="Mcquiston J.R."/>
        </authorList>
    </citation>
    <scope>NUCLEOTIDE SEQUENCE [LARGE SCALE GENOMIC DNA]</scope>
    <source>
        <strain evidence="4 5">G4071</strain>
    </source>
</reference>
<protein>
    <recommendedName>
        <fullName evidence="3">Glycosyltransferase 2-like domain-containing protein</fullName>
    </recommendedName>
</protein>
<sequence>MVIKPLVSVIIPVYNVQDYIEKCVRSLFEQTYSNIEYIFVDDCGQDKSMEILNTLIKSYPEREPQIKVLVHSKNKGLPAARNTGVNASSGEYICNCDSDDWIALDMVEGLVNIAEEKRADIVFCDLYNVFNDEITVYHQNKKETYVEYLKDFFAGYSQGSVCNKIFKRKLFTDNQIEFPEGLPMLEDLRTIVQLYYYANRIEYLPVPLYYYVKTRTSSISGNNYQKSKGVSLDRIENVNGIQHFLNEKNITSIDLELGLLKLGAKQNLLINADSIEVFKLWRNIFPEANQYVKKSHLPLYYKIVAESILKNFWIIPHLWILLKKMKNSI</sequence>
<dbReference type="PANTHER" id="PTHR22916">
    <property type="entry name" value="GLYCOSYLTRANSFERASE"/>
    <property type="match status" value="1"/>
</dbReference>
<dbReference type="Proteomes" id="UP000064412">
    <property type="component" value="Unassembled WGS sequence"/>
</dbReference>
<proteinExistence type="predicted"/>
<dbReference type="AlphaFoldDB" id="A0ABD4DJS5"/>
<dbReference type="InterPro" id="IPR029044">
    <property type="entry name" value="Nucleotide-diphossugar_trans"/>
</dbReference>
<dbReference type="SUPFAM" id="SSF53448">
    <property type="entry name" value="Nucleotide-diphospho-sugar transferases"/>
    <property type="match status" value="1"/>
</dbReference>
<keyword evidence="1" id="KW-0328">Glycosyltransferase</keyword>
<accession>A0ABD4DJS5</accession>
<keyword evidence="2" id="KW-0808">Transferase</keyword>
<dbReference type="InterPro" id="IPR001173">
    <property type="entry name" value="Glyco_trans_2-like"/>
</dbReference>
<evidence type="ECO:0000313" key="5">
    <source>
        <dbReference type="Proteomes" id="UP000064412"/>
    </source>
</evidence>
<comment type="caution">
    <text evidence="4">The sequence shown here is derived from an EMBL/GenBank/DDBJ whole genome shotgun (WGS) entry which is preliminary data.</text>
</comment>
<evidence type="ECO:0000259" key="3">
    <source>
        <dbReference type="Pfam" id="PF00535"/>
    </source>
</evidence>
<name>A0ABD4DJS5_ELIMR</name>
<dbReference type="Gene3D" id="3.90.550.10">
    <property type="entry name" value="Spore Coat Polysaccharide Biosynthesis Protein SpsA, Chain A"/>
    <property type="match status" value="1"/>
</dbReference>
<dbReference type="RefSeq" id="WP_059345006.1">
    <property type="nucleotide sequence ID" value="NZ_CP140570.1"/>
</dbReference>